<sequence length="248" mass="28562">MKASCIFLIVLFREHESVCREAEQPMLINFSQRISNVYVKHILIVNGCRCGVSVIYSFDVVMEGTSLLKFSINSILDLNDEDGTTSYDEEKSEVQQTDKTKRQRTTFSTGQLQDLERAFRKTHYPDVFMREKLAARLRLPESRVQVWFQNRRAKWRKKEKHLFNGPQFCSAMAGQQWTSQQHSGLQAYQQLFRAPFVSPPSALLPLQAFELLAPSINDDLEGTTRTSLQLKAREHAASLALMHVRNSF</sequence>
<accession>A0A7I8V3F8</accession>
<comment type="caution">
    <text evidence="10">The sequence shown here is derived from an EMBL/GenBank/DDBJ whole genome shotgun (WGS) entry which is preliminary data.</text>
</comment>
<keyword evidence="2" id="KW-0217">Developmental protein</keyword>
<evidence type="ECO:0000256" key="6">
    <source>
        <dbReference type="PROSITE-ProRule" id="PRU00108"/>
    </source>
</evidence>
<keyword evidence="11" id="KW-1185">Reference proteome</keyword>
<dbReference type="SMART" id="SM00389">
    <property type="entry name" value="HOX"/>
    <property type="match status" value="1"/>
</dbReference>
<reference evidence="10 11" key="1">
    <citation type="submission" date="2020-08" db="EMBL/GenBank/DDBJ databases">
        <authorList>
            <person name="Hejnol A."/>
        </authorList>
    </citation>
    <scope>NUCLEOTIDE SEQUENCE [LARGE SCALE GENOMIC DNA]</scope>
</reference>
<protein>
    <recommendedName>
        <fullName evidence="9">Homeobox domain-containing protein</fullName>
    </recommendedName>
</protein>
<dbReference type="InterPro" id="IPR001356">
    <property type="entry name" value="HD"/>
</dbReference>
<dbReference type="GO" id="GO:0000977">
    <property type="term" value="F:RNA polymerase II transcription regulatory region sequence-specific DNA binding"/>
    <property type="evidence" value="ECO:0007669"/>
    <property type="project" value="TreeGrafter"/>
</dbReference>
<feature type="domain" description="Homeobox" evidence="9">
    <location>
        <begin position="98"/>
        <end position="158"/>
    </location>
</feature>
<evidence type="ECO:0000259" key="9">
    <source>
        <dbReference type="PROSITE" id="PS50071"/>
    </source>
</evidence>
<evidence type="ECO:0000256" key="4">
    <source>
        <dbReference type="ARBA" id="ARBA00023155"/>
    </source>
</evidence>
<dbReference type="OrthoDB" id="6159439at2759"/>
<dbReference type="PANTHER" id="PTHR24329">
    <property type="entry name" value="HOMEOBOX PROTEIN ARISTALESS"/>
    <property type="match status" value="1"/>
</dbReference>
<dbReference type="InterPro" id="IPR017970">
    <property type="entry name" value="Homeobox_CS"/>
</dbReference>
<proteinExistence type="predicted"/>
<dbReference type="FunFam" id="1.10.10.60:FF:000057">
    <property type="entry name" value="Short stature homeobox 2"/>
    <property type="match status" value="1"/>
</dbReference>
<dbReference type="Pfam" id="PF00046">
    <property type="entry name" value="Homeodomain"/>
    <property type="match status" value="1"/>
</dbReference>
<comment type="subcellular location">
    <subcellularLocation>
        <location evidence="1 6 7">Nucleus</location>
    </subcellularLocation>
</comment>
<evidence type="ECO:0000313" key="11">
    <source>
        <dbReference type="Proteomes" id="UP000549394"/>
    </source>
</evidence>
<keyword evidence="4 6" id="KW-0371">Homeobox</keyword>
<dbReference type="PROSITE" id="PS50071">
    <property type="entry name" value="HOMEOBOX_2"/>
    <property type="match status" value="1"/>
</dbReference>
<feature type="DNA-binding region" description="Homeobox" evidence="6">
    <location>
        <begin position="100"/>
        <end position="159"/>
    </location>
</feature>
<dbReference type="Gene3D" id="1.10.10.60">
    <property type="entry name" value="Homeodomain-like"/>
    <property type="match status" value="1"/>
</dbReference>
<dbReference type="PANTHER" id="PTHR24329:SF543">
    <property type="entry name" value="FI01017P-RELATED"/>
    <property type="match status" value="1"/>
</dbReference>
<dbReference type="InterPro" id="IPR050649">
    <property type="entry name" value="Paired_Homeobox_TFs"/>
</dbReference>
<evidence type="ECO:0000256" key="5">
    <source>
        <dbReference type="ARBA" id="ARBA00023242"/>
    </source>
</evidence>
<dbReference type="PROSITE" id="PS00027">
    <property type="entry name" value="HOMEOBOX_1"/>
    <property type="match status" value="1"/>
</dbReference>
<dbReference type="GO" id="GO:0005634">
    <property type="term" value="C:nucleus"/>
    <property type="evidence" value="ECO:0007669"/>
    <property type="project" value="UniProtKB-SubCell"/>
</dbReference>
<evidence type="ECO:0000256" key="3">
    <source>
        <dbReference type="ARBA" id="ARBA00023125"/>
    </source>
</evidence>
<evidence type="ECO:0000313" key="10">
    <source>
        <dbReference type="EMBL" id="CAD5110657.1"/>
    </source>
</evidence>
<evidence type="ECO:0000256" key="7">
    <source>
        <dbReference type="RuleBase" id="RU000682"/>
    </source>
</evidence>
<dbReference type="EMBL" id="CAJFCJ010000001">
    <property type="protein sequence ID" value="CAD5110657.1"/>
    <property type="molecule type" value="Genomic_DNA"/>
</dbReference>
<dbReference type="GO" id="GO:0000981">
    <property type="term" value="F:DNA-binding transcription factor activity, RNA polymerase II-specific"/>
    <property type="evidence" value="ECO:0007669"/>
    <property type="project" value="InterPro"/>
</dbReference>
<dbReference type="SUPFAM" id="SSF46689">
    <property type="entry name" value="Homeodomain-like"/>
    <property type="match status" value="1"/>
</dbReference>
<evidence type="ECO:0000256" key="1">
    <source>
        <dbReference type="ARBA" id="ARBA00004123"/>
    </source>
</evidence>
<keyword evidence="3 6" id="KW-0238">DNA-binding</keyword>
<dbReference type="CDD" id="cd00086">
    <property type="entry name" value="homeodomain"/>
    <property type="match status" value="1"/>
</dbReference>
<feature type="compositionally biased region" description="Basic and acidic residues" evidence="8">
    <location>
        <begin position="88"/>
        <end position="100"/>
    </location>
</feature>
<gene>
    <name evidence="10" type="ORF">DGYR_LOCUS33</name>
</gene>
<feature type="region of interest" description="Disordered" evidence="8">
    <location>
        <begin position="86"/>
        <end position="106"/>
    </location>
</feature>
<name>A0A7I8V3F8_9ANNE</name>
<evidence type="ECO:0000256" key="2">
    <source>
        <dbReference type="ARBA" id="ARBA00022473"/>
    </source>
</evidence>
<keyword evidence="5 6" id="KW-0539">Nucleus</keyword>
<dbReference type="InterPro" id="IPR009057">
    <property type="entry name" value="Homeodomain-like_sf"/>
</dbReference>
<evidence type="ECO:0000256" key="8">
    <source>
        <dbReference type="SAM" id="MobiDB-lite"/>
    </source>
</evidence>
<dbReference type="Proteomes" id="UP000549394">
    <property type="component" value="Unassembled WGS sequence"/>
</dbReference>
<dbReference type="AlphaFoldDB" id="A0A7I8V3F8"/>
<organism evidence="10 11">
    <name type="scientific">Dimorphilus gyrociliatus</name>
    <dbReference type="NCBI Taxonomy" id="2664684"/>
    <lineage>
        <taxon>Eukaryota</taxon>
        <taxon>Metazoa</taxon>
        <taxon>Spiralia</taxon>
        <taxon>Lophotrochozoa</taxon>
        <taxon>Annelida</taxon>
        <taxon>Polychaeta</taxon>
        <taxon>Polychaeta incertae sedis</taxon>
        <taxon>Dinophilidae</taxon>
        <taxon>Dimorphilus</taxon>
    </lineage>
</organism>